<gene>
    <name evidence="1" type="ORF">KI659_06435</name>
</gene>
<name>A0AAP2CFJ5_9BACT</name>
<comment type="caution">
    <text evidence="1">The sequence shown here is derived from an EMBL/GenBank/DDBJ whole genome shotgun (WGS) entry which is preliminary data.</text>
</comment>
<dbReference type="AlphaFoldDB" id="A0AAP2CFJ5"/>
<keyword evidence="2" id="KW-1185">Reference proteome</keyword>
<evidence type="ECO:0000313" key="1">
    <source>
        <dbReference type="EMBL" id="MBS9523653.1"/>
    </source>
</evidence>
<organism evidence="1 2">
    <name type="scientific">Litoribacter ruber</name>
    <dbReference type="NCBI Taxonomy" id="702568"/>
    <lineage>
        <taxon>Bacteria</taxon>
        <taxon>Pseudomonadati</taxon>
        <taxon>Bacteroidota</taxon>
        <taxon>Cytophagia</taxon>
        <taxon>Cytophagales</taxon>
        <taxon>Cyclobacteriaceae</taxon>
        <taxon>Litoribacter</taxon>
    </lineage>
</organism>
<dbReference type="Proteomes" id="UP001319104">
    <property type="component" value="Unassembled WGS sequence"/>
</dbReference>
<protein>
    <submittedName>
        <fullName evidence="1">ATP-binding protein</fullName>
    </submittedName>
</protein>
<proteinExistence type="predicted"/>
<dbReference type="InterPro" id="IPR027417">
    <property type="entry name" value="P-loop_NTPase"/>
</dbReference>
<dbReference type="Gene3D" id="3.40.50.300">
    <property type="entry name" value="P-loop containing nucleotide triphosphate hydrolases"/>
    <property type="match status" value="1"/>
</dbReference>
<sequence length="382" mass="44965">MDQSPFKYGVTVCQMAFTDREKDAKKLYDNLTQGINTMLISPRRWGKSSLVEKVVKDINKKEKRIKTIVIDLFSVGSEEEFLEMFAKEVIKASSSKWEEWVVAARKFFKQLVPRINMGVDPFRDFSLSFDWEGLRQHQEEILNLPEELATQKNIQFIICLDEFQNLASYPDYEILEKKMRAHWQRHKKVTYCLYGSKRHMMTDIFNNPSKPFYRFGDIMLLQKISTADWVSFIVKSFKKTGKTIDKQIATLIPELMKDHSWYVQQLAHYTWQLTGEKAEKSFVYKALEELIFANTPLYQKEVEVLSPTQLNLLKAVVQGEHQLTSTAVMERYRLGTPRNVSKNKTILFNNDVIQETGSGYEFLDPAFQLWFLKQYFRKDYLP</sequence>
<dbReference type="RefSeq" id="WP_213944538.1">
    <property type="nucleotide sequence ID" value="NZ_JAHBGI010000009.1"/>
</dbReference>
<keyword evidence="1" id="KW-0067">ATP-binding</keyword>
<dbReference type="GO" id="GO:0005524">
    <property type="term" value="F:ATP binding"/>
    <property type="evidence" value="ECO:0007669"/>
    <property type="project" value="UniProtKB-KW"/>
</dbReference>
<accession>A0AAP2CFJ5</accession>
<evidence type="ECO:0000313" key="2">
    <source>
        <dbReference type="Proteomes" id="UP001319104"/>
    </source>
</evidence>
<dbReference type="SUPFAM" id="SSF52540">
    <property type="entry name" value="P-loop containing nucleoside triphosphate hydrolases"/>
    <property type="match status" value="1"/>
</dbReference>
<reference evidence="1 2" key="1">
    <citation type="submission" date="2021-05" db="EMBL/GenBank/DDBJ databases">
        <authorList>
            <person name="Zhang Z.D."/>
            <person name="Osman G."/>
        </authorList>
    </citation>
    <scope>NUCLEOTIDE SEQUENCE [LARGE SCALE GENOMIC DNA]</scope>
    <source>
        <strain evidence="1 2">KCTC 32217</strain>
    </source>
</reference>
<keyword evidence="1" id="KW-0547">Nucleotide-binding</keyword>
<dbReference type="PANTHER" id="PTHR34301:SF8">
    <property type="entry name" value="ATPASE DOMAIN-CONTAINING PROTEIN"/>
    <property type="match status" value="1"/>
</dbReference>
<dbReference type="PANTHER" id="PTHR34301">
    <property type="entry name" value="DNA-BINDING PROTEIN-RELATED"/>
    <property type="match status" value="1"/>
</dbReference>
<dbReference type="EMBL" id="JAHCMY010000002">
    <property type="protein sequence ID" value="MBS9523653.1"/>
    <property type="molecule type" value="Genomic_DNA"/>
</dbReference>